<dbReference type="GO" id="GO:0016810">
    <property type="term" value="F:hydrolase activity, acting on carbon-nitrogen (but not peptide) bonds"/>
    <property type="evidence" value="ECO:0007669"/>
    <property type="project" value="InterPro"/>
</dbReference>
<dbReference type="AlphaFoldDB" id="A0A941FH99"/>
<sequence length="31" mass="3663">MLDILKEKGVPATFFFVGEQVSYFPQLENEW</sequence>
<evidence type="ECO:0000313" key="3">
    <source>
        <dbReference type="Proteomes" id="UP000680045"/>
    </source>
</evidence>
<dbReference type="GO" id="GO:0005975">
    <property type="term" value="P:carbohydrate metabolic process"/>
    <property type="evidence" value="ECO:0007669"/>
    <property type="project" value="InterPro"/>
</dbReference>
<proteinExistence type="predicted"/>
<evidence type="ECO:0000313" key="2">
    <source>
        <dbReference type="EMBL" id="MBR8644773.1"/>
    </source>
</evidence>
<dbReference type="InterPro" id="IPR002509">
    <property type="entry name" value="NODB_dom"/>
</dbReference>
<reference evidence="2" key="1">
    <citation type="submission" date="2021-04" db="EMBL/GenBank/DDBJ databases">
        <title>Whole genome sequencing of Enterococci isolates from hospitalized patients.</title>
        <authorList>
            <person name="Ogoti B.M."/>
            <person name="Onyambu F.G."/>
        </authorList>
    </citation>
    <scope>NUCLEOTIDE SEQUENCE</scope>
    <source>
        <strain evidence="2">242</strain>
    </source>
</reference>
<dbReference type="InterPro" id="IPR011330">
    <property type="entry name" value="Glyco_hydro/deAcase_b/a-brl"/>
</dbReference>
<dbReference type="PROSITE" id="PS51677">
    <property type="entry name" value="NODB"/>
    <property type="match status" value="1"/>
</dbReference>
<gene>
    <name evidence="2" type="ORF">KEH51_11070</name>
</gene>
<organism evidence="2 3">
    <name type="scientific">Peribacillus frigoritolerans</name>
    <dbReference type="NCBI Taxonomy" id="450367"/>
    <lineage>
        <taxon>Bacteria</taxon>
        <taxon>Bacillati</taxon>
        <taxon>Bacillota</taxon>
        <taxon>Bacilli</taxon>
        <taxon>Bacillales</taxon>
        <taxon>Bacillaceae</taxon>
        <taxon>Peribacillus</taxon>
    </lineage>
</organism>
<evidence type="ECO:0000259" key="1">
    <source>
        <dbReference type="PROSITE" id="PS51677"/>
    </source>
</evidence>
<name>A0A941FH99_9BACI</name>
<dbReference type="EMBL" id="JAGTPW010000016">
    <property type="protein sequence ID" value="MBR8644773.1"/>
    <property type="molecule type" value="Genomic_DNA"/>
</dbReference>
<accession>A0A941FH99</accession>
<comment type="caution">
    <text evidence="2">The sequence shown here is derived from an EMBL/GenBank/DDBJ whole genome shotgun (WGS) entry which is preliminary data.</text>
</comment>
<dbReference type="SUPFAM" id="SSF88713">
    <property type="entry name" value="Glycoside hydrolase/deacetylase"/>
    <property type="match status" value="1"/>
</dbReference>
<dbReference type="Gene3D" id="3.20.20.370">
    <property type="entry name" value="Glycoside hydrolase/deacetylase"/>
    <property type="match status" value="1"/>
</dbReference>
<dbReference type="Proteomes" id="UP000680045">
    <property type="component" value="Unassembled WGS sequence"/>
</dbReference>
<protein>
    <recommendedName>
        <fullName evidence="1">NodB homology domain-containing protein</fullName>
    </recommendedName>
</protein>
<feature type="domain" description="NodB homology" evidence="1">
    <location>
        <begin position="1"/>
        <end position="31"/>
    </location>
</feature>
<dbReference type="Pfam" id="PF01522">
    <property type="entry name" value="Polysacc_deac_1"/>
    <property type="match status" value="1"/>
</dbReference>